<feature type="domain" description="Phospholipid/glycerol acyltransferase" evidence="1">
    <location>
        <begin position="55"/>
        <end position="167"/>
    </location>
</feature>
<dbReference type="Pfam" id="PF01553">
    <property type="entry name" value="Acyltransferase"/>
    <property type="match status" value="1"/>
</dbReference>
<keyword evidence="2" id="KW-0808">Transferase</keyword>
<dbReference type="EMBL" id="MKQS01000003">
    <property type="protein sequence ID" value="OFE44423.1"/>
    <property type="molecule type" value="Genomic_DNA"/>
</dbReference>
<gene>
    <name evidence="2" type="ORF">BJN41_07760</name>
</gene>
<dbReference type="eggNOG" id="COG0204">
    <property type="taxonomic scope" value="Bacteria"/>
</dbReference>
<dbReference type="AlphaFoldDB" id="A0A1E8E578"/>
<evidence type="ECO:0000313" key="2">
    <source>
        <dbReference type="EMBL" id="OFE44423.1"/>
    </source>
</evidence>
<reference evidence="2 3" key="1">
    <citation type="submission" date="2016-10" db="EMBL/GenBank/DDBJ databases">
        <title>Genome of airborne Acinetobacter sp. 5-2Ac02 in the hospital environment: Species near to Acinetobacter towneri.</title>
        <authorList>
            <person name="Barbosa B."/>
            <person name="Fernandez-Garcia L."/>
            <person name="Gato E."/>
            <person name="Leao R."/>
            <person name="Albano R."/>
            <person name="Fernandez B."/>
            <person name="Fernandez-Cuenca F."/>
            <person name="Marques E."/>
            <person name="Tomas M."/>
        </authorList>
    </citation>
    <scope>NUCLEOTIDE SEQUENCE [LARGE SCALE GENOMIC DNA]</scope>
    <source>
        <strain evidence="2 3">5-2Ac02</strain>
    </source>
</reference>
<name>A0A1E8E578_9GAMM</name>
<comment type="caution">
    <text evidence="2">The sequence shown here is derived from an EMBL/GenBank/DDBJ whole genome shotgun (WGS) entry which is preliminary data.</text>
</comment>
<accession>A0A1E8E578</accession>
<dbReference type="SUPFAM" id="SSF69593">
    <property type="entry name" value="Glycerol-3-phosphate (1)-acyltransferase"/>
    <property type="match status" value="1"/>
</dbReference>
<proteinExistence type="predicted"/>
<evidence type="ECO:0000259" key="1">
    <source>
        <dbReference type="SMART" id="SM00563"/>
    </source>
</evidence>
<dbReference type="InterPro" id="IPR002123">
    <property type="entry name" value="Plipid/glycerol_acylTrfase"/>
</dbReference>
<organism evidence="2 3">
    <name type="scientific">Acinetobacter towneri</name>
    <dbReference type="NCBI Taxonomy" id="202956"/>
    <lineage>
        <taxon>Bacteria</taxon>
        <taxon>Pseudomonadati</taxon>
        <taxon>Pseudomonadota</taxon>
        <taxon>Gammaproteobacteria</taxon>
        <taxon>Moraxellales</taxon>
        <taxon>Moraxellaceae</taxon>
        <taxon>Acinetobacter</taxon>
    </lineage>
</organism>
<protein>
    <submittedName>
        <fullName evidence="2">Acyltransferase</fullName>
    </submittedName>
</protein>
<dbReference type="STRING" id="202956.BJN41_07760"/>
<dbReference type="RefSeq" id="WP_070153008.1">
    <property type="nucleotide sequence ID" value="NZ_MKQS01000003.1"/>
</dbReference>
<dbReference type="SMART" id="SM00563">
    <property type="entry name" value="PlsC"/>
    <property type="match status" value="1"/>
</dbReference>
<dbReference type="Proteomes" id="UP000186931">
    <property type="component" value="Unassembled WGS sequence"/>
</dbReference>
<dbReference type="GO" id="GO:0016746">
    <property type="term" value="F:acyltransferase activity"/>
    <property type="evidence" value="ECO:0007669"/>
    <property type="project" value="UniProtKB-KW"/>
</dbReference>
<sequence>MKITNPFARRVRQFPQLPDQVPQRGTASSRALFKNIFLAQGWQMVGEFPNLPKAIAIISPHTSNIDAWHGFTALLGLGIQITIFGKHTLFETPLKPFLNWIGVIPVVRHSPQGHTQDIIEIVRKKEKIWIGMAPEGTRKQAENIRSGFYHIAYGANIPIVMFSFDYAHKTIHILGVFVPTGDYAQDLDAIYAHYNGKFSAKNPHWLAKPLQKLLKKG</sequence>
<keyword evidence="2" id="KW-0012">Acyltransferase</keyword>
<evidence type="ECO:0000313" key="3">
    <source>
        <dbReference type="Proteomes" id="UP000186931"/>
    </source>
</evidence>